<keyword evidence="9" id="KW-1133">Transmembrane helix</keyword>
<keyword evidence="2" id="KW-0964">Secreted</keyword>
<dbReference type="InterPro" id="IPR036352">
    <property type="entry name" value="Semap_dom_sf"/>
</dbReference>
<evidence type="ECO:0000313" key="11">
    <source>
        <dbReference type="EMBL" id="CAL5137095.1"/>
    </source>
</evidence>
<dbReference type="InterPro" id="IPR015943">
    <property type="entry name" value="WD40/YVTN_repeat-like_dom_sf"/>
</dbReference>
<protein>
    <recommendedName>
        <fullName evidence="10">Sema domain-containing protein</fullName>
    </recommendedName>
</protein>
<dbReference type="Pfam" id="PF23260">
    <property type="entry name" value="TSP1_2"/>
    <property type="match status" value="1"/>
</dbReference>
<dbReference type="Pfam" id="PF01403">
    <property type="entry name" value="Sema"/>
    <property type="match status" value="1"/>
</dbReference>
<comment type="subcellular location">
    <subcellularLocation>
        <location evidence="1">Secreted</location>
    </subcellularLocation>
</comment>
<feature type="compositionally biased region" description="Polar residues" evidence="8">
    <location>
        <begin position="1399"/>
        <end position="1411"/>
    </location>
</feature>
<dbReference type="PANTHER" id="PTHR22906">
    <property type="entry name" value="PROPERDIN"/>
    <property type="match status" value="1"/>
</dbReference>
<evidence type="ECO:0000256" key="6">
    <source>
        <dbReference type="ARBA" id="ARBA00023157"/>
    </source>
</evidence>
<comment type="caution">
    <text evidence="7">Lacks conserved residue(s) required for the propagation of feature annotation.</text>
</comment>
<evidence type="ECO:0000256" key="8">
    <source>
        <dbReference type="SAM" id="MobiDB-lite"/>
    </source>
</evidence>
<organism evidence="11 12">
    <name type="scientific">Calicophoron daubneyi</name>
    <name type="common">Rumen fluke</name>
    <name type="synonym">Paramphistomum daubneyi</name>
    <dbReference type="NCBI Taxonomy" id="300641"/>
    <lineage>
        <taxon>Eukaryota</taxon>
        <taxon>Metazoa</taxon>
        <taxon>Spiralia</taxon>
        <taxon>Lophotrochozoa</taxon>
        <taxon>Platyhelminthes</taxon>
        <taxon>Trematoda</taxon>
        <taxon>Digenea</taxon>
        <taxon>Plagiorchiida</taxon>
        <taxon>Pronocephalata</taxon>
        <taxon>Paramphistomoidea</taxon>
        <taxon>Paramphistomidae</taxon>
        <taxon>Calicophoron</taxon>
    </lineage>
</organism>
<evidence type="ECO:0000256" key="9">
    <source>
        <dbReference type="SAM" id="Phobius"/>
    </source>
</evidence>
<comment type="caution">
    <text evidence="11">The sequence shown here is derived from an EMBL/GenBank/DDBJ whole genome shotgun (WGS) entry which is preliminary data.</text>
</comment>
<accession>A0AAV2TK26</accession>
<evidence type="ECO:0000256" key="5">
    <source>
        <dbReference type="ARBA" id="ARBA00022902"/>
    </source>
</evidence>
<keyword evidence="5" id="KW-0524">Neurogenesis</keyword>
<dbReference type="InterPro" id="IPR052065">
    <property type="entry name" value="Compl_asym_regulator"/>
</dbReference>
<dbReference type="SMART" id="SM00630">
    <property type="entry name" value="Sema"/>
    <property type="match status" value="1"/>
</dbReference>
<sequence>MIDMPEQNSIYVVGNNNTLLRLHIDSLRQMASFQLPYRPSASLCLGNPEVPCEEQSAFNLLMKSRNGENFWYCYVYQTSYMKNTIIPNADSARCEIPAPLTLASQPRLVQWENSVYSSLDLRKPGVHLMADDGFLYTAGWFYDALHFHRVRLPNMNGIPNWDDFLTTPSSNEYIREPAAFITAFETGNEVYFLFREAEPPSCASRVLDRRANDPVITNPVPDRAKIMKPTVTVTRLARVCKGDPGGHPNVNEGEFTSFAKITVECGVFNQTESMQGDDGGKAGELKPKAFLYTYAIAALWDSVDQILYVSFLTTDGNPRGAAVCAYAKNDIEESFKGDLASSLSPLDLGEEKSMLNSFPDICSRLNSHKMTHRELNSFRVISRSYLHRTSPVRPIGNRPLLTNPAPGEPLTDNRELGWYSLNSDHVAKYTVLYLAQGSSIERYILTPSTKGDIKRPCLMDRLTLSNKDNSDETISQIYLTPSSLAQQMYILTTKHVIRLPTSDFGCDRYVDRFQCIRSKNPYCVWNSLIRVCETADFHHTPNSPPHSDRKQMQKDIQDLKFCTEHQNTAFLERFAHWSLLAQVDPVTTGRSSVPHSLPCAQILGGKQRGLNQSLNCWCRPRLNTSDDDPFPVEVYNCTMSPSWSPWSGWSACSTTCGPGIRTRSRRCDSPGPVWTILPDGSFHRIPCSVEEDGISPSDTQLQLEYCALQPLCPESANEQPRISQSPYHWGPWGTCSSQCGWGLKERKRLCAEKDNLSSCSFVGYGLTENQVCANHTCARQSIQTRWMEWLLPSSDSLNLGKSHARHRIRFVCSAPHAIAKDLKVNRIQFTERKCASSKDCPQASGNPEIGQLKLNAELSGSDHFARQWSNWGPWSSCPGKCTHLSGVILSEVSERSKTYHSVPLYSHRGMQYRQRSCMFGTLSACPGGVAMAYEERSCPPVSACHSGWSCWSEWSRCLGSSVVEKWPPVGCEWKTDGSRKRTRKCITGENEFLTDRISTCSGPEEITERCARVVGGDDICKARAAVLWSPWSPWVACKQNTKSGELSHESSAYLKNRTRSCISVSTVTAIRPHVVGEGACFGPWRQYETCGKNALQIAAVSTGVILTGAEFSLSQLFLIGSLSLLIAILSTCLLILLGYRCCFCHTRQPRAGEQNKSGLNAHLIDSGLHVIDKPTPASHLLPDSGPILNRTLSVLEIAAPPQPILTLPNPVKADILASTPVFRRRRGSSVEQPVYDSVASQDLPGISEYPEQNYHNQSSSPFPAPMSDQTGLLSRPLRLSREFWSLPRTAQGRARMEQDLKCNEQDRNGGEFDPLFKNDRMVNSFTMGDSPENVQTRSTRQKANHEIGLGYLSGALPRPKRAVTPHFHPRIKVKDTFSHPCRHPIADTRPVSEMDPTENRSSSASENQQHNTDSEFTHPLQPLDEEPTQSTEYGADQPIPPPMPILHLHGEVEVEPRMRTASPPPVGRDSVYSKRGRADSTSAASDVYSICFERPTNPHLRDPVDPFGYPPTDEQELSET</sequence>
<dbReference type="InterPro" id="IPR036383">
    <property type="entry name" value="TSP1_rpt_sf"/>
</dbReference>
<dbReference type="SMART" id="SM00209">
    <property type="entry name" value="TSP1"/>
    <property type="match status" value="4"/>
</dbReference>
<evidence type="ECO:0000256" key="4">
    <source>
        <dbReference type="ARBA" id="ARBA00022737"/>
    </source>
</evidence>
<name>A0AAV2TK26_CALDB</name>
<dbReference type="Gene3D" id="2.20.100.10">
    <property type="entry name" value="Thrombospondin type-1 (TSP1) repeat"/>
    <property type="match status" value="3"/>
</dbReference>
<dbReference type="InterPro" id="IPR000884">
    <property type="entry name" value="TSP1_rpt"/>
</dbReference>
<feature type="region of interest" description="Disordered" evidence="8">
    <location>
        <begin position="1457"/>
        <end position="1520"/>
    </location>
</feature>
<dbReference type="InterPro" id="IPR001627">
    <property type="entry name" value="Semap_dom"/>
</dbReference>
<dbReference type="SUPFAM" id="SSF101912">
    <property type="entry name" value="Sema domain"/>
    <property type="match status" value="1"/>
</dbReference>
<evidence type="ECO:0000256" key="2">
    <source>
        <dbReference type="ARBA" id="ARBA00022525"/>
    </source>
</evidence>
<gene>
    <name evidence="11" type="ORF">CDAUBV1_LOCUS11366</name>
</gene>
<evidence type="ECO:0000259" key="10">
    <source>
        <dbReference type="PROSITE" id="PS51004"/>
    </source>
</evidence>
<reference evidence="11" key="1">
    <citation type="submission" date="2024-06" db="EMBL/GenBank/DDBJ databases">
        <authorList>
            <person name="Liu X."/>
            <person name="Lenzi L."/>
            <person name="Haldenby T S."/>
            <person name="Uol C."/>
        </authorList>
    </citation>
    <scope>NUCLEOTIDE SEQUENCE</scope>
</reference>
<dbReference type="EMBL" id="CAXLJL010000378">
    <property type="protein sequence ID" value="CAL5137095.1"/>
    <property type="molecule type" value="Genomic_DNA"/>
</dbReference>
<dbReference type="Gene3D" id="2.130.10.10">
    <property type="entry name" value="YVTN repeat-like/Quinoprotein amine dehydrogenase"/>
    <property type="match status" value="1"/>
</dbReference>
<dbReference type="SUPFAM" id="SSF82895">
    <property type="entry name" value="TSP-1 type 1 repeat"/>
    <property type="match status" value="2"/>
</dbReference>
<dbReference type="PANTHER" id="PTHR22906:SF43">
    <property type="entry name" value="PROPERDIN"/>
    <property type="match status" value="1"/>
</dbReference>
<feature type="region of interest" description="Disordered" evidence="8">
    <location>
        <begin position="1245"/>
        <end position="1271"/>
    </location>
</feature>
<dbReference type="PROSITE" id="PS50092">
    <property type="entry name" value="TSP1"/>
    <property type="match status" value="3"/>
</dbReference>
<evidence type="ECO:0000256" key="7">
    <source>
        <dbReference type="PROSITE-ProRule" id="PRU00352"/>
    </source>
</evidence>
<keyword evidence="4" id="KW-0677">Repeat</keyword>
<proteinExistence type="predicted"/>
<dbReference type="SUPFAM" id="SSF103575">
    <property type="entry name" value="Plexin repeat"/>
    <property type="match status" value="1"/>
</dbReference>
<keyword evidence="9" id="KW-0472">Membrane</keyword>
<evidence type="ECO:0000313" key="12">
    <source>
        <dbReference type="Proteomes" id="UP001497525"/>
    </source>
</evidence>
<feature type="transmembrane region" description="Helical" evidence="9">
    <location>
        <begin position="1116"/>
        <end position="1139"/>
    </location>
</feature>
<dbReference type="Proteomes" id="UP001497525">
    <property type="component" value="Unassembled WGS sequence"/>
</dbReference>
<evidence type="ECO:0000256" key="3">
    <source>
        <dbReference type="ARBA" id="ARBA00022729"/>
    </source>
</evidence>
<evidence type="ECO:0000256" key="1">
    <source>
        <dbReference type="ARBA" id="ARBA00004613"/>
    </source>
</evidence>
<dbReference type="GO" id="GO:0007399">
    <property type="term" value="P:nervous system development"/>
    <property type="evidence" value="ECO:0007669"/>
    <property type="project" value="UniProtKB-KW"/>
</dbReference>
<keyword evidence="9" id="KW-0812">Transmembrane</keyword>
<dbReference type="Pfam" id="PF00090">
    <property type="entry name" value="TSP_1"/>
    <property type="match status" value="2"/>
</dbReference>
<feature type="compositionally biased region" description="Polar residues" evidence="8">
    <location>
        <begin position="1253"/>
        <end position="1271"/>
    </location>
</feature>
<feature type="domain" description="Sema" evidence="10">
    <location>
        <begin position="1"/>
        <end position="501"/>
    </location>
</feature>
<dbReference type="PROSITE" id="PS51004">
    <property type="entry name" value="SEMA"/>
    <property type="match status" value="1"/>
</dbReference>
<dbReference type="InterPro" id="IPR057563">
    <property type="entry name" value="Sema5A/B-like_TSP-1"/>
</dbReference>
<keyword evidence="3" id="KW-0732">Signal</keyword>
<keyword evidence="6" id="KW-1015">Disulfide bond</keyword>
<feature type="region of interest" description="Disordered" evidence="8">
    <location>
        <begin position="1369"/>
        <end position="1442"/>
    </location>
</feature>